<dbReference type="CDD" id="cd02440">
    <property type="entry name" value="AdoMet_MTases"/>
    <property type="match status" value="1"/>
</dbReference>
<accession>A0ABV8BTP5</accession>
<dbReference type="GO" id="GO:0032259">
    <property type="term" value="P:methylation"/>
    <property type="evidence" value="ECO:0007669"/>
    <property type="project" value="UniProtKB-KW"/>
</dbReference>
<dbReference type="Gene3D" id="3.40.50.150">
    <property type="entry name" value="Vaccinia Virus protein VP39"/>
    <property type="match status" value="1"/>
</dbReference>
<dbReference type="SUPFAM" id="SSF53335">
    <property type="entry name" value="S-adenosyl-L-methionine-dependent methyltransferases"/>
    <property type="match status" value="1"/>
</dbReference>
<name>A0ABV8BTP5_9PSEU</name>
<dbReference type="InterPro" id="IPR025714">
    <property type="entry name" value="Methyltranfer_dom"/>
</dbReference>
<keyword evidence="2" id="KW-0489">Methyltransferase</keyword>
<comment type="caution">
    <text evidence="2">The sequence shown here is derived from an EMBL/GenBank/DDBJ whole genome shotgun (WGS) entry which is preliminary data.</text>
</comment>
<dbReference type="InterPro" id="IPR050508">
    <property type="entry name" value="Methyltransf_Superfamily"/>
</dbReference>
<dbReference type="GO" id="GO:0008168">
    <property type="term" value="F:methyltransferase activity"/>
    <property type="evidence" value="ECO:0007669"/>
    <property type="project" value="UniProtKB-KW"/>
</dbReference>
<dbReference type="RefSeq" id="WP_382372170.1">
    <property type="nucleotide sequence ID" value="NZ_JBHRZI010000011.1"/>
</dbReference>
<evidence type="ECO:0000259" key="1">
    <source>
        <dbReference type="Pfam" id="PF13847"/>
    </source>
</evidence>
<keyword evidence="3" id="KW-1185">Reference proteome</keyword>
<feature type="domain" description="Methyltransferase" evidence="1">
    <location>
        <begin position="39"/>
        <end position="151"/>
    </location>
</feature>
<proteinExistence type="predicted"/>
<dbReference type="Pfam" id="PF13847">
    <property type="entry name" value="Methyltransf_31"/>
    <property type="match status" value="1"/>
</dbReference>
<dbReference type="PANTHER" id="PTHR42912">
    <property type="entry name" value="METHYLTRANSFERASE"/>
    <property type="match status" value="1"/>
</dbReference>
<dbReference type="EMBL" id="JBHRZI010000011">
    <property type="protein sequence ID" value="MFC3892454.1"/>
    <property type="molecule type" value="Genomic_DNA"/>
</dbReference>
<gene>
    <name evidence="2" type="ORF">ACFOWZ_13310</name>
</gene>
<reference evidence="3" key="1">
    <citation type="journal article" date="2019" name="Int. J. Syst. Evol. Microbiol.">
        <title>The Global Catalogue of Microorganisms (GCM) 10K type strain sequencing project: providing services to taxonomists for standard genome sequencing and annotation.</title>
        <authorList>
            <consortium name="The Broad Institute Genomics Platform"/>
            <consortium name="The Broad Institute Genome Sequencing Center for Infectious Disease"/>
            <person name="Wu L."/>
            <person name="Ma J."/>
        </authorList>
    </citation>
    <scope>NUCLEOTIDE SEQUENCE [LARGE SCALE GENOMIC DNA]</scope>
    <source>
        <strain evidence="3">CGMCC 4.7405</strain>
    </source>
</reference>
<dbReference type="EC" id="2.1.1.-" evidence="2"/>
<sequence>MNDQLWKVYDDVADVYDSTGVEFFTPLGRRLVEQAAVRPGERVLDVGCGRGAVLFAAAEAAGPSGEVVGIDRAPGMIRELSAEIARRGLTGAGAVVMDGRDPGFPPASFDVITASMSIALVGDHPGTFANYARLLKENGRVAFAVPGKLTDDNALSFFQRQMAKFAAVEDDATSTADALDAADEATSLAGHLRDAGFGDPLVVEDDIPLVAATSEEFVRWTRTQGLKLFWDMVPADAREALERALSAELERHRDTDGVIRLSNPVCYVLASLNARREG</sequence>
<organism evidence="2 3">
    <name type="scientific">Lentzea rhizosphaerae</name>
    <dbReference type="NCBI Taxonomy" id="2041025"/>
    <lineage>
        <taxon>Bacteria</taxon>
        <taxon>Bacillati</taxon>
        <taxon>Actinomycetota</taxon>
        <taxon>Actinomycetes</taxon>
        <taxon>Pseudonocardiales</taxon>
        <taxon>Pseudonocardiaceae</taxon>
        <taxon>Lentzea</taxon>
    </lineage>
</organism>
<protein>
    <submittedName>
        <fullName evidence="2">Class I SAM-dependent methyltransferase</fullName>
        <ecNumber evidence="2">2.1.1.-</ecNumber>
    </submittedName>
</protein>
<dbReference type="Proteomes" id="UP001595690">
    <property type="component" value="Unassembled WGS sequence"/>
</dbReference>
<keyword evidence="2" id="KW-0808">Transferase</keyword>
<evidence type="ECO:0000313" key="2">
    <source>
        <dbReference type="EMBL" id="MFC3892454.1"/>
    </source>
</evidence>
<dbReference type="InterPro" id="IPR029063">
    <property type="entry name" value="SAM-dependent_MTases_sf"/>
</dbReference>
<evidence type="ECO:0000313" key="3">
    <source>
        <dbReference type="Proteomes" id="UP001595690"/>
    </source>
</evidence>